<reference evidence="2 3" key="1">
    <citation type="submission" date="2020-02" db="EMBL/GenBank/DDBJ databases">
        <title>The whole genome sequence of CPCC 205119.</title>
        <authorList>
            <person name="Jiang Z."/>
        </authorList>
    </citation>
    <scope>NUCLEOTIDE SEQUENCE [LARGE SCALE GENOMIC DNA]</scope>
    <source>
        <strain evidence="2 3">CPCC 205119</strain>
    </source>
</reference>
<name>A0A7K3WM75_9ACTN</name>
<evidence type="ECO:0000313" key="3">
    <source>
        <dbReference type="Proteomes" id="UP000470470"/>
    </source>
</evidence>
<proteinExistence type="predicted"/>
<feature type="transmembrane region" description="Helical" evidence="1">
    <location>
        <begin position="265"/>
        <end position="294"/>
    </location>
</feature>
<gene>
    <name evidence="2" type="ORF">G1H19_21940</name>
</gene>
<feature type="transmembrane region" description="Helical" evidence="1">
    <location>
        <begin position="125"/>
        <end position="147"/>
    </location>
</feature>
<dbReference type="Proteomes" id="UP000470470">
    <property type="component" value="Unassembled WGS sequence"/>
</dbReference>
<sequence length="309" mass="29983">MALLPLFVLLLLAVAVGVGASAVRGAPPSAELAVAAARQHARWTAAAAALFGVAAAVGTAAVGTANDSFGPASDGVTALLVPVAFGLVHTTVLAIGELTWPRPVGQVRHAQLVRRGLLDAAPRRLVRAGTATVPFAALVLGAGALLADADGRTFSVTAAGGAVGGAASPFAGADYSTPAALGLLALAMAALVTLRIVAERPAVSTGDDRIEAALRAASAHRVLRGAVGSALIVVGGLLAVSGLALRNASTGAGDTARAYGLDVGVLTGALPVTGAVLGVLGLALALAGLVLCAWCAPAVPADRQPALGA</sequence>
<evidence type="ECO:0000313" key="2">
    <source>
        <dbReference type="EMBL" id="NEL56633.1"/>
    </source>
</evidence>
<evidence type="ECO:0000256" key="1">
    <source>
        <dbReference type="SAM" id="Phobius"/>
    </source>
</evidence>
<dbReference type="AlphaFoldDB" id="A0A7K3WM75"/>
<protein>
    <submittedName>
        <fullName evidence="2">Uncharacterized protein</fullName>
    </submittedName>
</protein>
<feature type="transmembrane region" description="Helical" evidence="1">
    <location>
        <begin position="222"/>
        <end position="245"/>
    </location>
</feature>
<accession>A0A7K3WM75</accession>
<feature type="transmembrane region" description="Helical" evidence="1">
    <location>
        <begin position="179"/>
        <end position="198"/>
    </location>
</feature>
<dbReference type="EMBL" id="JAAGWK010000039">
    <property type="protein sequence ID" value="NEL56633.1"/>
    <property type="molecule type" value="Genomic_DNA"/>
</dbReference>
<feature type="transmembrane region" description="Helical" evidence="1">
    <location>
        <begin position="75"/>
        <end position="95"/>
    </location>
</feature>
<keyword evidence="1" id="KW-0812">Transmembrane</keyword>
<organism evidence="2 3">
    <name type="scientific">Goekera deserti</name>
    <dbReference type="NCBI Taxonomy" id="2497753"/>
    <lineage>
        <taxon>Bacteria</taxon>
        <taxon>Bacillati</taxon>
        <taxon>Actinomycetota</taxon>
        <taxon>Actinomycetes</taxon>
        <taxon>Geodermatophilales</taxon>
        <taxon>Geodermatophilaceae</taxon>
        <taxon>Goekera</taxon>
    </lineage>
</organism>
<comment type="caution">
    <text evidence="2">The sequence shown here is derived from an EMBL/GenBank/DDBJ whole genome shotgun (WGS) entry which is preliminary data.</text>
</comment>
<dbReference type="RefSeq" id="WP_152730375.1">
    <property type="nucleotide sequence ID" value="NZ_JAABOZ010000016.1"/>
</dbReference>
<feature type="transmembrane region" description="Helical" evidence="1">
    <location>
        <begin position="41"/>
        <end position="63"/>
    </location>
</feature>
<keyword evidence="1" id="KW-1133">Transmembrane helix</keyword>
<keyword evidence="1" id="KW-0472">Membrane</keyword>
<keyword evidence="3" id="KW-1185">Reference proteome</keyword>